<reference evidence="2 3" key="1">
    <citation type="submission" date="2018-10" db="EMBL/GenBank/DDBJ databases">
        <title>Fifty Aureobasidium pullulans genomes reveal a recombining polyextremotolerant generalist.</title>
        <authorList>
            <person name="Gostincar C."/>
            <person name="Turk M."/>
            <person name="Zajc J."/>
            <person name="Gunde-Cimerman N."/>
        </authorList>
    </citation>
    <scope>NUCLEOTIDE SEQUENCE [LARGE SCALE GENOMIC DNA]</scope>
    <source>
        <strain evidence="2 3">EXF-6604</strain>
    </source>
</reference>
<comment type="caution">
    <text evidence="2">The sequence shown here is derived from an EMBL/GenBank/DDBJ whole genome shotgun (WGS) entry which is preliminary data.</text>
</comment>
<dbReference type="Proteomes" id="UP000306584">
    <property type="component" value="Unassembled WGS sequence"/>
</dbReference>
<dbReference type="EMBL" id="QZBD01000355">
    <property type="protein sequence ID" value="THY17973.1"/>
    <property type="molecule type" value="Genomic_DNA"/>
</dbReference>
<name>A0A4V4JTI7_AURPU</name>
<evidence type="ECO:0000313" key="2">
    <source>
        <dbReference type="EMBL" id="THY17973.1"/>
    </source>
</evidence>
<feature type="chain" id="PRO_5020715125" evidence="1">
    <location>
        <begin position="29"/>
        <end position="236"/>
    </location>
</feature>
<keyword evidence="1" id="KW-0732">Signal</keyword>
<gene>
    <name evidence="2" type="ORF">D6D01_07373</name>
</gene>
<dbReference type="AlphaFoldDB" id="A0A4V4JTI7"/>
<protein>
    <submittedName>
        <fullName evidence="2">Uncharacterized protein</fullName>
    </submittedName>
</protein>
<evidence type="ECO:0000256" key="1">
    <source>
        <dbReference type="SAM" id="SignalP"/>
    </source>
</evidence>
<proteinExistence type="predicted"/>
<accession>A0A4V4JTI7</accession>
<evidence type="ECO:0000313" key="3">
    <source>
        <dbReference type="Proteomes" id="UP000306584"/>
    </source>
</evidence>
<organism evidence="2 3">
    <name type="scientific">Aureobasidium pullulans</name>
    <name type="common">Black yeast</name>
    <name type="synonym">Pullularia pullulans</name>
    <dbReference type="NCBI Taxonomy" id="5580"/>
    <lineage>
        <taxon>Eukaryota</taxon>
        <taxon>Fungi</taxon>
        <taxon>Dikarya</taxon>
        <taxon>Ascomycota</taxon>
        <taxon>Pezizomycotina</taxon>
        <taxon>Dothideomycetes</taxon>
        <taxon>Dothideomycetidae</taxon>
        <taxon>Dothideales</taxon>
        <taxon>Saccotheciaceae</taxon>
        <taxon>Aureobasidium</taxon>
    </lineage>
</organism>
<feature type="signal peptide" evidence="1">
    <location>
        <begin position="1"/>
        <end position="28"/>
    </location>
</feature>
<sequence length="236" mass="25296">MARGNNNTIKMKFSALTFITLAASSVYGSVIDPAAHEDTFVNLETRATCWKSDMQAVKDRINHYNVFCQMYNAQYVLPAPTAALAQETNKPSRPRDSSPLPTLTAAKLTGACSCLLAQWNKQANPTSVPSTAANTCAASDINLIKNEAPKNFQSYCTWWGLIPRTRSAIPGVSASQITKSCKCLLASTGKTASTAVKATSTKTTSKATSTAPACKKRRKVRRTVTVEVPAEATPSV</sequence>